<gene>
    <name evidence="1" type="ORF">E6C51_07230</name>
</gene>
<organism evidence="1 2">
    <name type="scientific">Allorhizobium terrae</name>
    <dbReference type="NCBI Taxonomy" id="1848972"/>
    <lineage>
        <taxon>Bacteria</taxon>
        <taxon>Pseudomonadati</taxon>
        <taxon>Pseudomonadota</taxon>
        <taxon>Alphaproteobacteria</taxon>
        <taxon>Hyphomicrobiales</taxon>
        <taxon>Rhizobiaceae</taxon>
        <taxon>Rhizobium/Agrobacterium group</taxon>
        <taxon>Allorhizobium</taxon>
    </lineage>
</organism>
<dbReference type="RefSeq" id="WP_190235463.1">
    <property type="nucleotide sequence ID" value="NZ_SSOA01000002.1"/>
</dbReference>
<evidence type="ECO:0000313" key="2">
    <source>
        <dbReference type="Proteomes" id="UP000310754"/>
    </source>
</evidence>
<accession>A0A4S4A2T6</accession>
<proteinExistence type="predicted"/>
<evidence type="ECO:0000313" key="1">
    <source>
        <dbReference type="EMBL" id="THF52565.1"/>
    </source>
</evidence>
<name>A0A4S4A2T6_9HYPH</name>
<sequence>MLSGIKHFTLWRVGDYGGIDTVDLALNEAQLLPSFFSFPGFCLGGVLGSGGILSMRLKTSSPFSWSGFLSVSGMDDPTKEHFRSIHEAFGLALTEWTSVELFSFQLYLGFMYGAQKAMISASWHNIQSFDAKIMLLDRCAAIAFEDDTLKNEWKPIYKDLKEFSLIRNAIVHSIILMRFESDGSFSTFYSNSIVDVTAKIKGRLNNPKYEFTEERLKKLADDFESLASKIKALAIKHFPHAKIDTAY</sequence>
<reference evidence="1 2" key="1">
    <citation type="submission" date="2019-04" db="EMBL/GenBank/DDBJ databases">
        <title>Rhizobium terrae sp. nov., isolated from a paddy soil.</title>
        <authorList>
            <person name="Lin S.-Y."/>
            <person name="Hameed A."/>
            <person name="Huang H.-I."/>
            <person name="Young C.-C."/>
        </authorList>
    </citation>
    <scope>NUCLEOTIDE SEQUENCE [LARGE SCALE GENOMIC DNA]</scope>
    <source>
        <strain evidence="1 2">CC-HIH110</strain>
    </source>
</reference>
<dbReference type="Proteomes" id="UP000310754">
    <property type="component" value="Unassembled WGS sequence"/>
</dbReference>
<dbReference type="EMBL" id="SSOA01000002">
    <property type="protein sequence ID" value="THF52565.1"/>
    <property type="molecule type" value="Genomic_DNA"/>
</dbReference>
<dbReference type="AlphaFoldDB" id="A0A4S4A2T6"/>
<comment type="caution">
    <text evidence="1">The sequence shown here is derived from an EMBL/GenBank/DDBJ whole genome shotgun (WGS) entry which is preliminary data.</text>
</comment>
<protein>
    <submittedName>
        <fullName evidence="1">Uncharacterized protein</fullName>
    </submittedName>
</protein>
<keyword evidence="2" id="KW-1185">Reference proteome</keyword>